<evidence type="ECO:0000313" key="3">
    <source>
        <dbReference type="EMBL" id="MEW2362822.1"/>
    </source>
</evidence>
<protein>
    <recommendedName>
        <fullName evidence="5">Secreted protein</fullName>
    </recommendedName>
</protein>
<sequence length="244" mass="24375">MRALSTRRIATSALCATLLLGAAGTAFAFADDDTPRDETRNAHRAPAPAPETLLAQAEQLRDAAGVITPASDLLTAVLKAPGNKLSPAEIKKHREAMRRAVDAAGATTTVPESPAAPAAQPPQTSQLPQTQMPERPVGTAARDTKAPADPRASALTALHQADAKLLRAAAAGDAAAVRAHAPAVVTGMVNVAAATLLAGGLPAPTLPGLPPLPTAPAGPAAPANQGLPTGTLPQTPAVPEVTAP</sequence>
<proteinExistence type="predicted"/>
<feature type="signal peptide" evidence="2">
    <location>
        <begin position="1"/>
        <end position="28"/>
    </location>
</feature>
<name>A0ABV3LWT8_9ACTN</name>
<gene>
    <name evidence="3" type="ORF">AB0887_12810</name>
</gene>
<comment type="caution">
    <text evidence="3">The sequence shown here is derived from an EMBL/GenBank/DDBJ whole genome shotgun (WGS) entry which is preliminary data.</text>
</comment>
<dbReference type="EMBL" id="JBEYRS010000004">
    <property type="protein sequence ID" value="MEW2362822.1"/>
    <property type="molecule type" value="Genomic_DNA"/>
</dbReference>
<keyword evidence="2" id="KW-0732">Signal</keyword>
<feature type="region of interest" description="Disordered" evidence="1">
    <location>
        <begin position="209"/>
        <end position="244"/>
    </location>
</feature>
<organism evidence="3 4">
    <name type="scientific">Streptomyces huasconensis</name>
    <dbReference type="NCBI Taxonomy" id="1854574"/>
    <lineage>
        <taxon>Bacteria</taxon>
        <taxon>Bacillati</taxon>
        <taxon>Actinomycetota</taxon>
        <taxon>Actinomycetes</taxon>
        <taxon>Kitasatosporales</taxon>
        <taxon>Streptomycetaceae</taxon>
        <taxon>Streptomyces</taxon>
    </lineage>
</organism>
<accession>A0ABV3LWT8</accession>
<dbReference type="RefSeq" id="WP_359777919.1">
    <property type="nucleotide sequence ID" value="NZ_JBEYRR010000004.1"/>
</dbReference>
<feature type="region of interest" description="Disordered" evidence="1">
    <location>
        <begin position="103"/>
        <end position="150"/>
    </location>
</feature>
<keyword evidence="4" id="KW-1185">Reference proteome</keyword>
<evidence type="ECO:0000256" key="1">
    <source>
        <dbReference type="SAM" id="MobiDB-lite"/>
    </source>
</evidence>
<reference evidence="3 4" key="1">
    <citation type="submission" date="2024-06" db="EMBL/GenBank/DDBJ databases">
        <title>The Natural Products Discovery Center: Release of the First 8490 Sequenced Strains for Exploring Actinobacteria Biosynthetic Diversity.</title>
        <authorList>
            <person name="Kalkreuter E."/>
            <person name="Kautsar S.A."/>
            <person name="Yang D."/>
            <person name="Bader C.D."/>
            <person name="Teijaro C.N."/>
            <person name="Fluegel L."/>
            <person name="Davis C.M."/>
            <person name="Simpson J.R."/>
            <person name="Lauterbach L."/>
            <person name="Steele A.D."/>
            <person name="Gui C."/>
            <person name="Meng S."/>
            <person name="Li G."/>
            <person name="Viehrig K."/>
            <person name="Ye F."/>
            <person name="Su P."/>
            <person name="Kiefer A.F."/>
            <person name="Nichols A."/>
            <person name="Cepeda A.J."/>
            <person name="Yan W."/>
            <person name="Fan B."/>
            <person name="Jiang Y."/>
            <person name="Adhikari A."/>
            <person name="Zheng C.-J."/>
            <person name="Schuster L."/>
            <person name="Cowan T.M."/>
            <person name="Smanski M.J."/>
            <person name="Chevrette M.G."/>
            <person name="De Carvalho L.P.S."/>
            <person name="Shen B."/>
        </authorList>
    </citation>
    <scope>NUCLEOTIDE SEQUENCE [LARGE SCALE GENOMIC DNA]</scope>
    <source>
        <strain evidence="3 4">NPDC047833</strain>
    </source>
</reference>
<evidence type="ECO:0000313" key="4">
    <source>
        <dbReference type="Proteomes" id="UP001553843"/>
    </source>
</evidence>
<feature type="compositionally biased region" description="Low complexity" evidence="1">
    <location>
        <begin position="113"/>
        <end position="131"/>
    </location>
</feature>
<feature type="chain" id="PRO_5046082907" description="Secreted protein" evidence="2">
    <location>
        <begin position="29"/>
        <end position="244"/>
    </location>
</feature>
<evidence type="ECO:0000256" key="2">
    <source>
        <dbReference type="SAM" id="SignalP"/>
    </source>
</evidence>
<dbReference type="Proteomes" id="UP001553843">
    <property type="component" value="Unassembled WGS sequence"/>
</dbReference>
<evidence type="ECO:0008006" key="5">
    <source>
        <dbReference type="Google" id="ProtNLM"/>
    </source>
</evidence>